<sequence>MTAPTDNALLLAALAYADRGWPVFPCSPKTKQPLTRKESAPGAKDGGLYLATTDVEQIRAWWGKHPKAMIGVPTGSRTGDVIDLDLGDPQVITGAAYVERLRDHVGGLPDTAMVETGSGGFHLWFASDPAAPIGNGANVSPALHIPPPEGATREDGRKPKGAAVDVRGEGGYVIVPPSVREDGRAYTWCPGPEDGLSPPTEALARLMRKEEAKAARDAKAEASARGPWAPREPRNVEPSAALGLGEAAVLRYGRGALDKEVAAVSGAPGGGRNNALNTAALKLGGLVAVGALAESEVREALRGAAEACGLVKDDGLKAALDTIDSGLRAGLRRPRDLSEVRARAERDERRRQRREDAAASGAEDDGTGDEELDRIAALYPLPRLASPPLFYERHRGRVMVHKEVPAKRREAPAVVVPVATPFGMTARIRYLDREDAYGLRIAVEDMNGRPRHIDIERGDLARQGGGEIRALLFAAGLRTEDDGEHIAVRALKAADPKAEILVVSQPGWHELPGVPDPFFVCPDGEVIGTLADLAYELSVTTRMPPAIARSGTLDGWRDAVAEAVNAEACEHWTLGACAAFAGVIASLIGIDTHGINLSGLSTSGKTTAQKLAVSAWSTPDLRKPGLAQSAKSTVNAMEALAARANGTVLSLDDLANVTGPEVAQMIYTFASGAGRRRMTADATLKEIYTWSTFVILSAECSLEEKVKTDERGDWIAGMAARFADIDVTTVNRSVPRETLDRIAAVDRHFGHAGPAFIRGLLGEGLHLHPVALREEILADARRIAGTTADSTRVRAATSFALLRRAGEMAVAYGLLPRETPVRSCVAWAWGRFSKSSDARALDPEEQALAALRAWVAQRWGVTIREVGAQGGSREAEGWFDEDAVYVLREKLRAAAGNVMTEEATAGLLRRDGLLWREEKDGRPYLRYVKGLGKVQAYALKRPEFGREAANVVQYPSQGRAAS</sequence>
<evidence type="ECO:0000259" key="2">
    <source>
        <dbReference type="SMART" id="SM00943"/>
    </source>
</evidence>
<feature type="compositionally biased region" description="Basic and acidic residues" evidence="1">
    <location>
        <begin position="337"/>
        <end position="357"/>
    </location>
</feature>
<comment type="caution">
    <text evidence="3">The sequence shown here is derived from an EMBL/GenBank/DDBJ whole genome shotgun (WGS) entry which is preliminary data.</text>
</comment>
<dbReference type="Pfam" id="PF06048">
    <property type="entry name" value="DUF927"/>
    <property type="match status" value="1"/>
</dbReference>
<reference evidence="3" key="1">
    <citation type="journal article" date="2021" name="Front. Microbiol.">
        <title>Comprehensive Comparative Genomics and Phenotyping of Methylobacterium Species.</title>
        <authorList>
            <person name="Alessa O."/>
            <person name="Ogura Y."/>
            <person name="Fujitani Y."/>
            <person name="Takami H."/>
            <person name="Hayashi T."/>
            <person name="Sahin N."/>
            <person name="Tani A."/>
        </authorList>
    </citation>
    <scope>NUCLEOTIDE SEQUENCE</scope>
    <source>
        <strain evidence="3">DSM 17168</strain>
    </source>
</reference>
<dbReference type="Proteomes" id="UP001055153">
    <property type="component" value="Unassembled WGS sequence"/>
</dbReference>
<evidence type="ECO:0000256" key="1">
    <source>
        <dbReference type="SAM" id="MobiDB-lite"/>
    </source>
</evidence>
<feature type="region of interest" description="Disordered" evidence="1">
    <location>
        <begin position="337"/>
        <end position="369"/>
    </location>
</feature>
<reference evidence="3" key="2">
    <citation type="submission" date="2021-08" db="EMBL/GenBank/DDBJ databases">
        <authorList>
            <person name="Tani A."/>
            <person name="Ola A."/>
            <person name="Ogura Y."/>
            <person name="Katsura K."/>
            <person name="Hayashi T."/>
        </authorList>
    </citation>
    <scope>NUCLEOTIDE SEQUENCE</scope>
    <source>
        <strain evidence="3">DSM 17168</strain>
    </source>
</reference>
<protein>
    <recommendedName>
        <fullName evidence="2">DNA primase/polymerase bifunctional N-terminal domain-containing protein</fullName>
    </recommendedName>
</protein>
<dbReference type="SMART" id="SM00943">
    <property type="entry name" value="Prim-Pol"/>
    <property type="match status" value="1"/>
</dbReference>
<feature type="domain" description="DNA primase/polymerase bifunctional N-terminal" evidence="2">
    <location>
        <begin position="13"/>
        <end position="206"/>
    </location>
</feature>
<accession>A0ABQ4SBU1</accession>
<evidence type="ECO:0000313" key="3">
    <source>
        <dbReference type="EMBL" id="GJE00572.1"/>
    </source>
</evidence>
<name>A0ABQ4SBU1_9HYPH</name>
<dbReference type="Pfam" id="PF09250">
    <property type="entry name" value="Prim-Pol"/>
    <property type="match status" value="1"/>
</dbReference>
<proteinExistence type="predicted"/>
<dbReference type="RefSeq" id="WP_238235457.1">
    <property type="nucleotide sequence ID" value="NZ_BPQQ01000028.1"/>
</dbReference>
<organism evidence="3 4">
    <name type="scientific">Methylobacterium isbiliense</name>
    <dbReference type="NCBI Taxonomy" id="315478"/>
    <lineage>
        <taxon>Bacteria</taxon>
        <taxon>Pseudomonadati</taxon>
        <taxon>Pseudomonadota</taxon>
        <taxon>Alphaproteobacteria</taxon>
        <taxon>Hyphomicrobiales</taxon>
        <taxon>Methylobacteriaceae</taxon>
        <taxon>Methylobacterium</taxon>
    </lineage>
</organism>
<dbReference type="InterPro" id="IPR015330">
    <property type="entry name" value="DNA_primase/pol_bifunc_N"/>
</dbReference>
<dbReference type="CDD" id="cd04859">
    <property type="entry name" value="Prim_Pol"/>
    <property type="match status" value="1"/>
</dbReference>
<keyword evidence="4" id="KW-1185">Reference proteome</keyword>
<dbReference type="EMBL" id="BPQQ01000028">
    <property type="protein sequence ID" value="GJE00572.1"/>
    <property type="molecule type" value="Genomic_DNA"/>
</dbReference>
<evidence type="ECO:0000313" key="4">
    <source>
        <dbReference type="Proteomes" id="UP001055153"/>
    </source>
</evidence>
<dbReference type="SUPFAM" id="SSF56747">
    <property type="entry name" value="Prim-pol domain"/>
    <property type="match status" value="1"/>
</dbReference>
<gene>
    <name evidence="3" type="ORF">GMJLKIPL_2495</name>
</gene>
<dbReference type="InterPro" id="IPR009270">
    <property type="entry name" value="DUF927"/>
</dbReference>